<dbReference type="SUPFAM" id="SSF51905">
    <property type="entry name" value="FAD/NAD(P)-binding domain"/>
    <property type="match status" value="1"/>
</dbReference>
<dbReference type="PANTHER" id="PTHR43706">
    <property type="entry name" value="NADH DEHYDROGENASE"/>
    <property type="match status" value="1"/>
</dbReference>
<dbReference type="Pfam" id="PF22366">
    <property type="entry name" value="NDH2_C"/>
    <property type="match status" value="1"/>
</dbReference>
<dbReference type="AlphaFoldDB" id="A0A068NL09"/>
<name>A0A068NL09_FIMGI</name>
<dbReference type="InterPro" id="IPR054585">
    <property type="entry name" value="NDH2-like_C"/>
</dbReference>
<accession>A0A068NL09</accession>
<dbReference type="InterPro" id="IPR036188">
    <property type="entry name" value="FAD/NAD-bd_sf"/>
</dbReference>
<dbReference type="GO" id="GO:0050136">
    <property type="term" value="F:NADH dehydrogenase (quinone) (non-electrogenic) activity"/>
    <property type="evidence" value="ECO:0007669"/>
    <property type="project" value="UniProtKB-EC"/>
</dbReference>
<keyword evidence="12" id="KW-1185">Reference proteome</keyword>
<keyword evidence="4" id="KW-0274">FAD</keyword>
<evidence type="ECO:0000256" key="7">
    <source>
        <dbReference type="ARBA" id="ARBA00023027"/>
    </source>
</evidence>
<evidence type="ECO:0000256" key="4">
    <source>
        <dbReference type="ARBA" id="ARBA00022827"/>
    </source>
</evidence>
<feature type="domain" description="External alternative NADH-ubiquinone oxidoreductase-like C-terminal" evidence="10">
    <location>
        <begin position="361"/>
        <end position="413"/>
    </location>
</feature>
<proteinExistence type="inferred from homology"/>
<keyword evidence="5" id="KW-0809">Transit peptide</keyword>
<organism evidence="11 12">
    <name type="scientific">Fimbriimonas ginsengisoli Gsoil 348</name>
    <dbReference type="NCBI Taxonomy" id="661478"/>
    <lineage>
        <taxon>Bacteria</taxon>
        <taxon>Bacillati</taxon>
        <taxon>Armatimonadota</taxon>
        <taxon>Fimbriimonadia</taxon>
        <taxon>Fimbriimonadales</taxon>
        <taxon>Fimbriimonadaceae</taxon>
        <taxon>Fimbriimonas</taxon>
    </lineage>
</organism>
<dbReference type="EMBL" id="CP007139">
    <property type="protein sequence ID" value="AIE83465.1"/>
    <property type="molecule type" value="Genomic_DNA"/>
</dbReference>
<dbReference type="Gene3D" id="3.50.50.100">
    <property type="match status" value="1"/>
</dbReference>
<dbReference type="OrthoDB" id="9781621at2"/>
<dbReference type="InterPro" id="IPR045024">
    <property type="entry name" value="NDH-2"/>
</dbReference>
<evidence type="ECO:0000313" key="12">
    <source>
        <dbReference type="Proteomes" id="UP000027982"/>
    </source>
</evidence>
<evidence type="ECO:0000259" key="10">
    <source>
        <dbReference type="Pfam" id="PF22366"/>
    </source>
</evidence>
<evidence type="ECO:0000256" key="2">
    <source>
        <dbReference type="ARBA" id="ARBA00012637"/>
    </source>
</evidence>
<evidence type="ECO:0000256" key="8">
    <source>
        <dbReference type="ARBA" id="ARBA00047599"/>
    </source>
</evidence>
<dbReference type="HOGENOM" id="CLU_021377_7_1_0"/>
<dbReference type="PRINTS" id="PR00411">
    <property type="entry name" value="PNDRDTASEI"/>
</dbReference>
<gene>
    <name evidence="11" type="ORF">OP10G_0097</name>
</gene>
<evidence type="ECO:0000313" key="11">
    <source>
        <dbReference type="EMBL" id="AIE83465.1"/>
    </source>
</evidence>
<keyword evidence="6" id="KW-0560">Oxidoreductase</keyword>
<dbReference type="EC" id="1.6.5.9" evidence="2"/>
<dbReference type="STRING" id="661478.OP10G_0097"/>
<dbReference type="RefSeq" id="WP_025227859.1">
    <property type="nucleotide sequence ID" value="NZ_CP007139.1"/>
</dbReference>
<keyword evidence="3" id="KW-0285">Flavoprotein</keyword>
<keyword evidence="7" id="KW-0520">NAD</keyword>
<dbReference type="InterPro" id="IPR023753">
    <property type="entry name" value="FAD/NAD-binding_dom"/>
</dbReference>
<evidence type="ECO:0000256" key="6">
    <source>
        <dbReference type="ARBA" id="ARBA00023002"/>
    </source>
</evidence>
<reference evidence="11 12" key="1">
    <citation type="journal article" date="2014" name="PLoS ONE">
        <title>The first complete genome sequence of the class fimbriimonadia in the phylum armatimonadetes.</title>
        <authorList>
            <person name="Hu Z.Y."/>
            <person name="Wang Y.Z."/>
            <person name="Im W.T."/>
            <person name="Wang S.Y."/>
            <person name="Zhao G.P."/>
            <person name="Zheng H.J."/>
            <person name="Quan Z.X."/>
        </authorList>
    </citation>
    <scope>NUCLEOTIDE SEQUENCE [LARGE SCALE GENOMIC DNA]</scope>
    <source>
        <strain evidence="11">Gsoil 348</strain>
    </source>
</reference>
<comment type="catalytic activity">
    <reaction evidence="8">
        <text>a quinone + NADH + H(+) = a quinol + NAD(+)</text>
        <dbReference type="Rhea" id="RHEA:46160"/>
        <dbReference type="ChEBI" id="CHEBI:15378"/>
        <dbReference type="ChEBI" id="CHEBI:24646"/>
        <dbReference type="ChEBI" id="CHEBI:57540"/>
        <dbReference type="ChEBI" id="CHEBI:57945"/>
        <dbReference type="ChEBI" id="CHEBI:132124"/>
        <dbReference type="EC" id="1.6.5.9"/>
    </reaction>
</comment>
<evidence type="ECO:0000256" key="1">
    <source>
        <dbReference type="ARBA" id="ARBA00005272"/>
    </source>
</evidence>
<dbReference type="PANTHER" id="PTHR43706:SF47">
    <property type="entry name" value="EXTERNAL NADH-UBIQUINONE OXIDOREDUCTASE 1, MITOCHONDRIAL-RELATED"/>
    <property type="match status" value="1"/>
</dbReference>
<dbReference type="KEGG" id="fgi:OP10G_0097"/>
<dbReference type="PRINTS" id="PR00368">
    <property type="entry name" value="FADPNR"/>
</dbReference>
<feature type="domain" description="FAD/NAD(P)-binding" evidence="9">
    <location>
        <begin position="12"/>
        <end position="337"/>
    </location>
</feature>
<sequence>MSTGIPAGAKRRIVILGGGFGGAYAAQELSRRLNRDSFEITLIDRNNYLLFDPLLVEAGVGTIEPRHVVVPIRKFMPKSDFRMADVLGVNTELRQVTYRVVGRDESEKLHYDHLVFALGSITRIPDNIPGLKEHGFELKSLADAVELRDRAIRLLELANTVTEEAVRRELLRIVVIGANFTGVEIAGEYQAFLKEAAKDYPNVNPQEIDVLLLEFSDRILPAVHQNLADWVVLTLTQRGLDIRTKTTVTEIGPDYALLTTGERVSTHTVVWAAGIAPNPLIAKIPTFPTGQKGYIECERDLRVKGFDNVWAVGDSATVYDEKGRPYAATAQNATRQGPHAAKNIVAQINGEPLKPFDFNVLGSFAAIGHHAAAAEFKGRHFTGFIGWVMYRGAYLMKMPTFPMKLRLLMDWILELILPTEPVQLGVHRPETRQIGEVAMPANDFGPNKVTLLR</sequence>
<evidence type="ECO:0000259" key="9">
    <source>
        <dbReference type="Pfam" id="PF07992"/>
    </source>
</evidence>
<dbReference type="eggNOG" id="COG1252">
    <property type="taxonomic scope" value="Bacteria"/>
</dbReference>
<evidence type="ECO:0000256" key="5">
    <source>
        <dbReference type="ARBA" id="ARBA00022946"/>
    </source>
</evidence>
<dbReference type="Pfam" id="PF07992">
    <property type="entry name" value="Pyr_redox_2"/>
    <property type="match status" value="1"/>
</dbReference>
<comment type="similarity">
    <text evidence="1">Belongs to the NADH dehydrogenase family.</text>
</comment>
<dbReference type="Proteomes" id="UP000027982">
    <property type="component" value="Chromosome"/>
</dbReference>
<protein>
    <recommendedName>
        <fullName evidence="2">NADH:ubiquinone reductase (non-electrogenic)</fullName>
        <ecNumber evidence="2">1.6.5.9</ecNumber>
    </recommendedName>
</protein>
<evidence type="ECO:0000256" key="3">
    <source>
        <dbReference type="ARBA" id="ARBA00022630"/>
    </source>
</evidence>